<keyword evidence="3" id="KW-1185">Reference proteome</keyword>
<feature type="transmembrane region" description="Helical" evidence="1">
    <location>
        <begin position="314"/>
        <end position="335"/>
    </location>
</feature>
<dbReference type="Proteomes" id="UP001189429">
    <property type="component" value="Unassembled WGS sequence"/>
</dbReference>
<dbReference type="EMBL" id="CAUYUJ010006388">
    <property type="protein sequence ID" value="CAK0817208.1"/>
    <property type="molecule type" value="Genomic_DNA"/>
</dbReference>
<feature type="non-terminal residue" evidence="2">
    <location>
        <position position="491"/>
    </location>
</feature>
<evidence type="ECO:0000313" key="3">
    <source>
        <dbReference type="Proteomes" id="UP001189429"/>
    </source>
</evidence>
<sequence length="491" mass="54297">MALAVLAGLVREASARHGVRTVCECSMDISVPRATAGSTLPTEQMLWRAVASGAGLTKCEMLPRRALSAWVSRCPQVDHGEDVDAHVMHVQFAVSLPREQEREKWRRQLLRTGWVPHSGLADWQGARVVQRPPRLTRLKGPTLDDSVVDVIEAAGLGVARRCPFRLCRAPPDQVQQGAAPAPPGDLRTEVAHGMFAWLKTARAAGVLAIQGVGNVVAAVILPLYVAGQADYSCEVGYPMEVHLAWFYYMLFSVLSNVALVCVVCGSSGCRLFVRYWLRCGIRLVAMGMLLSSTYQDVVFYVLARTCDYDVWRVAAWLLLFGVGAMQICVQLFMLFRCYLLFRRAQNPEDRERLRVEGIFQALRSSNNLLLTHLVQPALQEHLGGESSWAAAAAEVRIAMARALFQDVEQAALQLVFLTFLQELPARDTLFVYASASNSLLLSFGAIAQLLPEARDWLWHQALPSLPGGRRLRPLRVAWLALCALLLKLALA</sequence>
<gene>
    <name evidence="2" type="ORF">PCOR1329_LOCUS19873</name>
</gene>
<feature type="transmembrane region" description="Helical" evidence="1">
    <location>
        <begin position="275"/>
        <end position="294"/>
    </location>
</feature>
<accession>A0ABN9RDX7</accession>
<evidence type="ECO:0000313" key="2">
    <source>
        <dbReference type="EMBL" id="CAK0817208.1"/>
    </source>
</evidence>
<name>A0ABN9RDX7_9DINO</name>
<reference evidence="2" key="1">
    <citation type="submission" date="2023-10" db="EMBL/GenBank/DDBJ databases">
        <authorList>
            <person name="Chen Y."/>
            <person name="Shah S."/>
            <person name="Dougan E. K."/>
            <person name="Thang M."/>
            <person name="Chan C."/>
        </authorList>
    </citation>
    <scope>NUCLEOTIDE SEQUENCE [LARGE SCALE GENOMIC DNA]</scope>
</reference>
<keyword evidence="1" id="KW-0472">Membrane</keyword>
<proteinExistence type="predicted"/>
<evidence type="ECO:0000256" key="1">
    <source>
        <dbReference type="SAM" id="Phobius"/>
    </source>
</evidence>
<feature type="transmembrane region" description="Helical" evidence="1">
    <location>
        <begin position="245"/>
        <end position="263"/>
    </location>
</feature>
<keyword evidence="1" id="KW-1133">Transmembrane helix</keyword>
<organism evidence="2 3">
    <name type="scientific">Prorocentrum cordatum</name>
    <dbReference type="NCBI Taxonomy" id="2364126"/>
    <lineage>
        <taxon>Eukaryota</taxon>
        <taxon>Sar</taxon>
        <taxon>Alveolata</taxon>
        <taxon>Dinophyceae</taxon>
        <taxon>Prorocentrales</taxon>
        <taxon>Prorocentraceae</taxon>
        <taxon>Prorocentrum</taxon>
    </lineage>
</organism>
<protein>
    <recommendedName>
        <fullName evidence="4">XK-related protein</fullName>
    </recommendedName>
</protein>
<evidence type="ECO:0008006" key="4">
    <source>
        <dbReference type="Google" id="ProtNLM"/>
    </source>
</evidence>
<feature type="transmembrane region" description="Helical" evidence="1">
    <location>
        <begin position="471"/>
        <end position="490"/>
    </location>
</feature>
<keyword evidence="1" id="KW-0812">Transmembrane</keyword>
<feature type="transmembrane region" description="Helical" evidence="1">
    <location>
        <begin position="429"/>
        <end position="451"/>
    </location>
</feature>
<comment type="caution">
    <text evidence="2">The sequence shown here is derived from an EMBL/GenBank/DDBJ whole genome shotgun (WGS) entry which is preliminary data.</text>
</comment>